<feature type="region of interest" description="Disordered" evidence="1">
    <location>
        <begin position="232"/>
        <end position="358"/>
    </location>
</feature>
<feature type="compositionally biased region" description="Basic residues" evidence="1">
    <location>
        <begin position="313"/>
        <end position="326"/>
    </location>
</feature>
<feature type="compositionally biased region" description="Basic residues" evidence="1">
    <location>
        <begin position="64"/>
        <end position="83"/>
    </location>
</feature>
<feature type="compositionally biased region" description="Basic residues" evidence="1">
    <location>
        <begin position="95"/>
        <end position="114"/>
    </location>
</feature>
<feature type="compositionally biased region" description="Basic residues" evidence="1">
    <location>
        <begin position="1"/>
        <end position="23"/>
    </location>
</feature>
<feature type="non-terminal residue" evidence="2">
    <location>
        <position position="1"/>
    </location>
</feature>
<feature type="compositionally biased region" description="Basic residues" evidence="1">
    <location>
        <begin position="169"/>
        <end position="205"/>
    </location>
</feature>
<organism evidence="2">
    <name type="scientific">uncultured Acetobacteraceae bacterium</name>
    <dbReference type="NCBI Taxonomy" id="169975"/>
    <lineage>
        <taxon>Bacteria</taxon>
        <taxon>Pseudomonadati</taxon>
        <taxon>Pseudomonadota</taxon>
        <taxon>Alphaproteobacteria</taxon>
        <taxon>Acetobacterales</taxon>
        <taxon>Acetobacteraceae</taxon>
        <taxon>environmental samples</taxon>
    </lineage>
</organism>
<gene>
    <name evidence="2" type="ORF">AVDCRST_MAG04-3893</name>
</gene>
<name>A0A6J4JNU7_9PROT</name>
<feature type="region of interest" description="Disordered" evidence="1">
    <location>
        <begin position="1"/>
        <end position="207"/>
    </location>
</feature>
<evidence type="ECO:0000256" key="1">
    <source>
        <dbReference type="SAM" id="MobiDB-lite"/>
    </source>
</evidence>
<feature type="compositionally biased region" description="Basic residues" evidence="1">
    <location>
        <begin position="244"/>
        <end position="260"/>
    </location>
</feature>
<sequence>ERSLGRHRPRRVHPHDPRQRRRGGAAGRRPQACARLALHRSRLRPGNVASNGRDGLDRPARAGGARRRRPRHGRGLRAGRGARRGAGAGAPHPLRSLRRPARGPRQRRAARCVARRRDGGADRVAGARRHAGRARHSGRAAPLRAHGLRRRHLPRACEGRRQAGPLRAARLRRRRGDRAHAGRRQSRHAAAEHRRRREAGRRRGGGARCGFGRGGAGDRCLPSRRHGARLCHDDGLSEDSPAIRPHHRHVPGAPAPRRRSFHADRLDPRQRGSGCRLARRRRHGRRAPRRGLPRQGARRRGLHAGDARLRAALGRHRLHGRLRRRPLPAEGDGARQPVRQRGAAPAPLHGPRPGERRM</sequence>
<feature type="compositionally biased region" description="Basic residues" evidence="1">
    <location>
        <begin position="126"/>
        <end position="138"/>
    </location>
</feature>
<accession>A0A6J4JNU7</accession>
<feature type="compositionally biased region" description="Basic and acidic residues" evidence="1">
    <location>
        <begin position="261"/>
        <end position="270"/>
    </location>
</feature>
<proteinExistence type="predicted"/>
<feature type="non-terminal residue" evidence="2">
    <location>
        <position position="358"/>
    </location>
</feature>
<reference evidence="2" key="1">
    <citation type="submission" date="2020-02" db="EMBL/GenBank/DDBJ databases">
        <authorList>
            <person name="Meier V. D."/>
        </authorList>
    </citation>
    <scope>NUCLEOTIDE SEQUENCE</scope>
    <source>
        <strain evidence="2">AVDCRST_MAG04</strain>
    </source>
</reference>
<protein>
    <submittedName>
        <fullName evidence="2">Acyl-CoA dehydrogenase family protein</fullName>
    </submittedName>
</protein>
<feature type="compositionally biased region" description="Basic residues" evidence="1">
    <location>
        <begin position="277"/>
        <end position="302"/>
    </location>
</feature>
<evidence type="ECO:0000313" key="2">
    <source>
        <dbReference type="EMBL" id="CAA9283123.1"/>
    </source>
</evidence>
<dbReference type="AlphaFoldDB" id="A0A6J4JNU7"/>
<dbReference type="EMBL" id="CADCTL010000291">
    <property type="protein sequence ID" value="CAA9283123.1"/>
    <property type="molecule type" value="Genomic_DNA"/>
</dbReference>